<feature type="transmembrane region" description="Helical" evidence="8">
    <location>
        <begin position="234"/>
        <end position="259"/>
    </location>
</feature>
<dbReference type="EMBL" id="FQYW01000033">
    <property type="protein sequence ID" value="SHJ10897.1"/>
    <property type="molecule type" value="Genomic_DNA"/>
</dbReference>
<feature type="transmembrane region" description="Helical" evidence="8">
    <location>
        <begin position="361"/>
        <end position="382"/>
    </location>
</feature>
<dbReference type="Pfam" id="PF02386">
    <property type="entry name" value="TrkH"/>
    <property type="match status" value="1"/>
</dbReference>
<evidence type="ECO:0000256" key="6">
    <source>
        <dbReference type="ARBA" id="ARBA00023065"/>
    </source>
</evidence>
<evidence type="ECO:0000313" key="10">
    <source>
        <dbReference type="Proteomes" id="UP000191240"/>
    </source>
</evidence>
<evidence type="ECO:0000256" key="2">
    <source>
        <dbReference type="ARBA" id="ARBA00022448"/>
    </source>
</evidence>
<feature type="transmembrane region" description="Helical" evidence="8">
    <location>
        <begin position="142"/>
        <end position="162"/>
    </location>
</feature>
<keyword evidence="2" id="KW-0813">Transport</keyword>
<organism evidence="9 10">
    <name type="scientific">Anaerovibrio lipolyticus DSM 3074</name>
    <dbReference type="NCBI Taxonomy" id="1120997"/>
    <lineage>
        <taxon>Bacteria</taxon>
        <taxon>Bacillati</taxon>
        <taxon>Bacillota</taxon>
        <taxon>Negativicutes</taxon>
        <taxon>Selenomonadales</taxon>
        <taxon>Selenomonadaceae</taxon>
        <taxon>Anaerovibrio</taxon>
    </lineage>
</organism>
<protein>
    <submittedName>
        <fullName evidence="9">Trk system potassium uptake protein TrkH</fullName>
    </submittedName>
</protein>
<evidence type="ECO:0000256" key="4">
    <source>
        <dbReference type="ARBA" id="ARBA00022692"/>
    </source>
</evidence>
<proteinExistence type="predicted"/>
<keyword evidence="5 8" id="KW-1133">Transmembrane helix</keyword>
<gene>
    <name evidence="9" type="ORF">SAMN02745671_02700</name>
</gene>
<feature type="transmembrane region" description="Helical" evidence="8">
    <location>
        <begin position="419"/>
        <end position="440"/>
    </location>
</feature>
<comment type="subcellular location">
    <subcellularLocation>
        <location evidence="1">Cell membrane</location>
        <topology evidence="1">Multi-pass membrane protein</topology>
    </subcellularLocation>
</comment>
<feature type="transmembrane region" description="Helical" evidence="8">
    <location>
        <begin position="388"/>
        <end position="407"/>
    </location>
</feature>
<evidence type="ECO:0000256" key="7">
    <source>
        <dbReference type="ARBA" id="ARBA00023136"/>
    </source>
</evidence>
<evidence type="ECO:0000256" key="3">
    <source>
        <dbReference type="ARBA" id="ARBA00022475"/>
    </source>
</evidence>
<evidence type="ECO:0000256" key="8">
    <source>
        <dbReference type="SAM" id="Phobius"/>
    </source>
</evidence>
<dbReference type="RefSeq" id="WP_052212525.1">
    <property type="nucleotide sequence ID" value="NZ_FQYW01000033.1"/>
</dbReference>
<dbReference type="GO" id="GO:0030001">
    <property type="term" value="P:metal ion transport"/>
    <property type="evidence" value="ECO:0007669"/>
    <property type="project" value="UniProtKB-ARBA"/>
</dbReference>
<reference evidence="9 10" key="1">
    <citation type="submission" date="2016-11" db="EMBL/GenBank/DDBJ databases">
        <authorList>
            <person name="Jaros S."/>
            <person name="Januszkiewicz K."/>
            <person name="Wedrychowicz H."/>
        </authorList>
    </citation>
    <scope>NUCLEOTIDE SEQUENCE [LARGE SCALE GENOMIC DNA]</scope>
    <source>
        <strain evidence="9 10">DSM 3074</strain>
    </source>
</reference>
<keyword evidence="6" id="KW-0406">Ion transport</keyword>
<dbReference type="AlphaFoldDB" id="A0A1M6GLS8"/>
<dbReference type="OrthoDB" id="9810952at2"/>
<dbReference type="GO" id="GO:0005886">
    <property type="term" value="C:plasma membrane"/>
    <property type="evidence" value="ECO:0007669"/>
    <property type="project" value="UniProtKB-SubCell"/>
</dbReference>
<dbReference type="InterPro" id="IPR003445">
    <property type="entry name" value="Cat_transpt"/>
</dbReference>
<evidence type="ECO:0000256" key="5">
    <source>
        <dbReference type="ARBA" id="ARBA00022989"/>
    </source>
</evidence>
<feature type="transmembrane region" description="Helical" evidence="8">
    <location>
        <begin position="202"/>
        <end position="222"/>
    </location>
</feature>
<feature type="transmembrane region" description="Helical" evidence="8">
    <location>
        <begin position="307"/>
        <end position="340"/>
    </location>
</feature>
<sequence length="457" mass="50515">MHFGPNWRRHDVIKIQHSFRMKPNQIICLSFILMIGLGTLLLTLPISTTDNMGLHPVDALFVSTSASCVTGLTVTDLKNDLTLFGKVVMLLLIQIGGLGIMTLGTLVAHSMGYRFRLSETQVLQESLNQSSRMGMFPLIRRMIQYTFVVEGFFAVLLAWHFYPEYGWDCIGYGIFHSVSAFCNAGFDLFGNYDSLTKRGDDFFLMGCLGTLIILGGIGFTVIHDVLHNHKWRRLTLHSQIALSTSAFLIVLGGLLIFLVDSQNPRTLGNLPLSEQLAQSFFTSISCRTAGFNTFDLDAATQISKLVMILLMFIGASPLSTGGGIKSTTYFIVMLSMWSVVRGKRENVVFGRQISRKLQVQAYAIFTIATIWVVSAGILLSVIDGEVHQLGAVIFETVSAFGTVGMGIGITNEWDMWGKLILSLTMLMGRVGILTFIMAVIKQEESLIKYPEGNIMIG</sequence>
<evidence type="ECO:0000313" key="9">
    <source>
        <dbReference type="EMBL" id="SHJ10897.1"/>
    </source>
</evidence>
<dbReference type="PANTHER" id="PTHR32024">
    <property type="entry name" value="TRK SYSTEM POTASSIUM UPTAKE PROTEIN TRKG-RELATED"/>
    <property type="match status" value="1"/>
</dbReference>
<feature type="transmembrane region" description="Helical" evidence="8">
    <location>
        <begin position="87"/>
        <end position="108"/>
    </location>
</feature>
<keyword evidence="7 8" id="KW-0472">Membrane</keyword>
<keyword evidence="4 8" id="KW-0812">Transmembrane</keyword>
<dbReference type="Proteomes" id="UP000191240">
    <property type="component" value="Unassembled WGS sequence"/>
</dbReference>
<name>A0A1M6GLS8_9FIRM</name>
<evidence type="ECO:0000256" key="1">
    <source>
        <dbReference type="ARBA" id="ARBA00004651"/>
    </source>
</evidence>
<feature type="transmembrane region" description="Helical" evidence="8">
    <location>
        <begin position="26"/>
        <end position="46"/>
    </location>
</feature>
<dbReference type="PANTHER" id="PTHR32024:SF1">
    <property type="entry name" value="KTR SYSTEM POTASSIUM UPTAKE PROTEIN B"/>
    <property type="match status" value="1"/>
</dbReference>
<keyword evidence="3" id="KW-1003">Cell membrane</keyword>
<accession>A0A1M6GLS8</accession>
<dbReference type="GO" id="GO:0008324">
    <property type="term" value="F:monoatomic cation transmembrane transporter activity"/>
    <property type="evidence" value="ECO:0007669"/>
    <property type="project" value="InterPro"/>
</dbReference>